<comment type="similarity">
    <text evidence="1">Belongs to the ABC transporter superfamily.</text>
</comment>
<dbReference type="InterPro" id="IPR003439">
    <property type="entry name" value="ABC_transporter-like_ATP-bd"/>
</dbReference>
<keyword evidence="7" id="KW-1185">Reference proteome</keyword>
<evidence type="ECO:0000313" key="7">
    <source>
        <dbReference type="Proteomes" id="UP000663499"/>
    </source>
</evidence>
<organism evidence="6 7">
    <name type="scientific">Alkalibacter rhizosphaerae</name>
    <dbReference type="NCBI Taxonomy" id="2815577"/>
    <lineage>
        <taxon>Bacteria</taxon>
        <taxon>Bacillati</taxon>
        <taxon>Bacillota</taxon>
        <taxon>Clostridia</taxon>
        <taxon>Eubacteriales</taxon>
        <taxon>Eubacteriaceae</taxon>
        <taxon>Alkalibacter</taxon>
    </lineage>
</organism>
<evidence type="ECO:0000256" key="3">
    <source>
        <dbReference type="ARBA" id="ARBA00022741"/>
    </source>
</evidence>
<dbReference type="InterPro" id="IPR027417">
    <property type="entry name" value="P-loop_NTPase"/>
</dbReference>
<dbReference type="Gene3D" id="3.40.50.300">
    <property type="entry name" value="P-loop containing nucleotide triphosphate hydrolases"/>
    <property type="match status" value="1"/>
</dbReference>
<dbReference type="EMBL" id="CP071444">
    <property type="protein sequence ID" value="QSX08508.1"/>
    <property type="molecule type" value="Genomic_DNA"/>
</dbReference>
<accession>A0A974XHL0</accession>
<keyword evidence="2" id="KW-0813">Transport</keyword>
<dbReference type="InterPro" id="IPR003593">
    <property type="entry name" value="AAA+_ATPase"/>
</dbReference>
<dbReference type="Proteomes" id="UP000663499">
    <property type="component" value="Chromosome"/>
</dbReference>
<dbReference type="AlphaFoldDB" id="A0A974XHL0"/>
<evidence type="ECO:0000256" key="4">
    <source>
        <dbReference type="ARBA" id="ARBA00022840"/>
    </source>
</evidence>
<dbReference type="PANTHER" id="PTHR42798:SF7">
    <property type="entry name" value="ALPHA-D-RIBOSE 1-METHYLPHOSPHONATE 5-TRIPHOSPHATE SYNTHASE SUBUNIT PHNL"/>
    <property type="match status" value="1"/>
</dbReference>
<dbReference type="CDD" id="cd03255">
    <property type="entry name" value="ABC_MJ0796_LolCDE_FtsE"/>
    <property type="match status" value="1"/>
</dbReference>
<dbReference type="GO" id="GO:0098796">
    <property type="term" value="C:membrane protein complex"/>
    <property type="evidence" value="ECO:0007669"/>
    <property type="project" value="UniProtKB-ARBA"/>
</dbReference>
<dbReference type="InterPro" id="IPR017911">
    <property type="entry name" value="MacB-like_ATP-bd"/>
</dbReference>
<gene>
    <name evidence="6" type="ORF">J0B03_12120</name>
</gene>
<reference evidence="6" key="1">
    <citation type="submission" date="2021-03" db="EMBL/GenBank/DDBJ databases">
        <title>Alkalibacter marinus sp. nov., isolated from tidal flat sediment.</title>
        <authorList>
            <person name="Namirimu T."/>
            <person name="Yang J.-A."/>
            <person name="Yang S.-H."/>
            <person name="Kim Y.-J."/>
            <person name="Kwon K.K."/>
        </authorList>
    </citation>
    <scope>NUCLEOTIDE SEQUENCE</scope>
    <source>
        <strain evidence="6">ES005</strain>
    </source>
</reference>
<dbReference type="Pfam" id="PF00005">
    <property type="entry name" value="ABC_tran"/>
    <property type="match status" value="1"/>
</dbReference>
<protein>
    <submittedName>
        <fullName evidence="6">ABC transporter ATP-binding protein</fullName>
    </submittedName>
</protein>
<name>A0A974XHL0_9FIRM</name>
<dbReference type="GO" id="GO:0022857">
    <property type="term" value="F:transmembrane transporter activity"/>
    <property type="evidence" value="ECO:0007669"/>
    <property type="project" value="UniProtKB-ARBA"/>
</dbReference>
<dbReference type="PROSITE" id="PS00211">
    <property type="entry name" value="ABC_TRANSPORTER_1"/>
    <property type="match status" value="1"/>
</dbReference>
<feature type="domain" description="ABC transporter" evidence="5">
    <location>
        <begin position="5"/>
        <end position="222"/>
    </location>
</feature>
<dbReference type="SMART" id="SM00382">
    <property type="entry name" value="AAA"/>
    <property type="match status" value="1"/>
</dbReference>
<dbReference type="FunFam" id="3.40.50.300:FF:000032">
    <property type="entry name" value="Export ABC transporter ATP-binding protein"/>
    <property type="match status" value="1"/>
</dbReference>
<keyword evidence="3" id="KW-0547">Nucleotide-binding</keyword>
<dbReference type="SUPFAM" id="SSF52540">
    <property type="entry name" value="P-loop containing nucleoside triphosphate hydrolases"/>
    <property type="match status" value="1"/>
</dbReference>
<dbReference type="GO" id="GO:0016887">
    <property type="term" value="F:ATP hydrolysis activity"/>
    <property type="evidence" value="ECO:0007669"/>
    <property type="project" value="InterPro"/>
</dbReference>
<evidence type="ECO:0000256" key="2">
    <source>
        <dbReference type="ARBA" id="ARBA00022448"/>
    </source>
</evidence>
<sequence>MEPLIELSNINKTYGKEPNKVFALKNVSMTIDPGEFVAILGPSGSGKTTLMNIIGLIDKPDNGTYFIDGLDMKKQPDSIYSVLRNQKIGFVFQKFNLIAKYDALYNVALPLLYRGHRFREAKQIATETLERVGLGDRQHHRPNELSGGQQQRVAIARALVGSSPLILADEPTGALDKKTGEEILDLFEVLNQQGKTIVMITHDMNIAGKAKRVIKVEDGNVIS</sequence>
<keyword evidence="4 6" id="KW-0067">ATP-binding</keyword>
<dbReference type="RefSeq" id="WP_207299849.1">
    <property type="nucleotide sequence ID" value="NZ_CP071444.1"/>
</dbReference>
<dbReference type="PANTHER" id="PTHR42798">
    <property type="entry name" value="LIPOPROTEIN-RELEASING SYSTEM ATP-BINDING PROTEIN LOLD"/>
    <property type="match status" value="1"/>
</dbReference>
<evidence type="ECO:0000313" key="6">
    <source>
        <dbReference type="EMBL" id="QSX08508.1"/>
    </source>
</evidence>
<evidence type="ECO:0000256" key="1">
    <source>
        <dbReference type="ARBA" id="ARBA00005417"/>
    </source>
</evidence>
<proteinExistence type="inferred from homology"/>
<dbReference type="GO" id="GO:0005524">
    <property type="term" value="F:ATP binding"/>
    <property type="evidence" value="ECO:0007669"/>
    <property type="project" value="UniProtKB-KW"/>
</dbReference>
<dbReference type="PROSITE" id="PS50893">
    <property type="entry name" value="ABC_TRANSPORTER_2"/>
    <property type="match status" value="1"/>
</dbReference>
<evidence type="ECO:0000259" key="5">
    <source>
        <dbReference type="PROSITE" id="PS50893"/>
    </source>
</evidence>
<dbReference type="InterPro" id="IPR017871">
    <property type="entry name" value="ABC_transporter-like_CS"/>
</dbReference>
<dbReference type="KEGG" id="alka:J0B03_12120"/>